<evidence type="ECO:0000256" key="9">
    <source>
        <dbReference type="SAM" id="MobiDB-lite"/>
    </source>
</evidence>
<dbReference type="RefSeq" id="XP_014664272.1">
    <property type="nucleotide sequence ID" value="XM_014808786.1"/>
</dbReference>
<evidence type="ECO:0000259" key="11">
    <source>
        <dbReference type="Pfam" id="PF15469"/>
    </source>
</evidence>
<keyword evidence="8" id="KW-0175">Coiled coil</keyword>
<evidence type="ECO:0000256" key="4">
    <source>
        <dbReference type="ARBA" id="ARBA00022448"/>
    </source>
</evidence>
<dbReference type="InterPro" id="IPR002909">
    <property type="entry name" value="IPT_dom"/>
</dbReference>
<feature type="region of interest" description="Disordered" evidence="9">
    <location>
        <begin position="1"/>
        <end position="32"/>
    </location>
</feature>
<comment type="similarity">
    <text evidence="2 7">Belongs to the SEC5 family.</text>
</comment>
<comment type="subunit">
    <text evidence="7">Component of the exocyst complex.</text>
</comment>
<dbReference type="SUPFAM" id="SSF81296">
    <property type="entry name" value="E set domains"/>
    <property type="match status" value="1"/>
</dbReference>
<proteinExistence type="inferred from homology"/>
<evidence type="ECO:0000313" key="13">
    <source>
        <dbReference type="RefSeq" id="XP_014664272.1"/>
    </source>
</evidence>
<name>A0ABM1DWF1_PRICU</name>
<dbReference type="PANTHER" id="PTHR13043">
    <property type="entry name" value="EXOCYST COMPLEX COMPONENT SEC5"/>
    <property type="match status" value="1"/>
</dbReference>
<feature type="coiled-coil region" evidence="8">
    <location>
        <begin position="328"/>
        <end position="355"/>
    </location>
</feature>
<dbReference type="PANTHER" id="PTHR13043:SF1">
    <property type="entry name" value="EXOCYST COMPLEX COMPONENT 2"/>
    <property type="match status" value="1"/>
</dbReference>
<dbReference type="InterPro" id="IPR014756">
    <property type="entry name" value="Ig_E-set"/>
</dbReference>
<keyword evidence="5 7" id="KW-0268">Exocytosis</keyword>
<evidence type="ECO:0000256" key="2">
    <source>
        <dbReference type="ARBA" id="ARBA00010578"/>
    </source>
</evidence>
<evidence type="ECO:0000256" key="8">
    <source>
        <dbReference type="SAM" id="Coils"/>
    </source>
</evidence>
<dbReference type="InterPro" id="IPR013783">
    <property type="entry name" value="Ig-like_fold"/>
</dbReference>
<evidence type="ECO:0000259" key="10">
    <source>
        <dbReference type="Pfam" id="PF01833"/>
    </source>
</evidence>
<feature type="domain" description="Exocyst complex component EXOC2/Sec5 N-terminal" evidence="11">
    <location>
        <begin position="141"/>
        <end position="908"/>
    </location>
</feature>
<gene>
    <name evidence="13" type="primary">LOC106806743</name>
</gene>
<reference evidence="13" key="1">
    <citation type="submission" date="2025-08" db="UniProtKB">
        <authorList>
            <consortium name="RefSeq"/>
        </authorList>
    </citation>
    <scope>IDENTIFICATION</scope>
</reference>
<dbReference type="Pfam" id="PF01833">
    <property type="entry name" value="TIG"/>
    <property type="match status" value="1"/>
</dbReference>
<dbReference type="Pfam" id="PF15469">
    <property type="entry name" value="Sec5"/>
    <property type="match status" value="1"/>
</dbReference>
<feature type="domain" description="IPT/TIG" evidence="10">
    <location>
        <begin position="21"/>
        <end position="97"/>
    </location>
</feature>
<keyword evidence="12" id="KW-1185">Reference proteome</keyword>
<dbReference type="GeneID" id="106806743"/>
<evidence type="ECO:0000256" key="5">
    <source>
        <dbReference type="ARBA" id="ARBA00022483"/>
    </source>
</evidence>
<dbReference type="Gene3D" id="2.60.40.10">
    <property type="entry name" value="Immunoglobulins"/>
    <property type="match status" value="1"/>
</dbReference>
<evidence type="ECO:0000256" key="1">
    <source>
        <dbReference type="ARBA" id="ARBA00002660"/>
    </source>
</evidence>
<evidence type="ECO:0000256" key="3">
    <source>
        <dbReference type="ARBA" id="ARBA00017526"/>
    </source>
</evidence>
<keyword evidence="4 7" id="KW-0813">Transport</keyword>
<evidence type="ECO:0000256" key="6">
    <source>
        <dbReference type="ARBA" id="ARBA00022927"/>
    </source>
</evidence>
<organism evidence="12 13">
    <name type="scientific">Priapulus caudatus</name>
    <name type="common">Priapulid worm</name>
    <dbReference type="NCBI Taxonomy" id="37621"/>
    <lineage>
        <taxon>Eukaryota</taxon>
        <taxon>Metazoa</taxon>
        <taxon>Ecdysozoa</taxon>
        <taxon>Scalidophora</taxon>
        <taxon>Priapulida</taxon>
        <taxon>Priapulimorpha</taxon>
        <taxon>Priapulimorphida</taxon>
        <taxon>Priapulidae</taxon>
        <taxon>Priapulus</taxon>
    </lineage>
</organism>
<accession>A0ABM1DWF1</accession>
<evidence type="ECO:0000256" key="7">
    <source>
        <dbReference type="RuleBase" id="RU365069"/>
    </source>
</evidence>
<comment type="function">
    <text evidence="1 7">Component of the exocyst complex involved in the docking of exocytic vesicles with fusion sites on the plasma membrane.</text>
</comment>
<evidence type="ECO:0000313" key="12">
    <source>
        <dbReference type="Proteomes" id="UP000695022"/>
    </source>
</evidence>
<dbReference type="InterPro" id="IPR039481">
    <property type="entry name" value="EXOC2/Sec5_N_dom"/>
</dbReference>
<sequence>MAVELHGKGKMLHTNRQAEPPKVTGLSPKEGPPGTKIIIRGENLGVNPQDVLALRICGVECVMTMEWMSSSKLVARTGPCKGVGDVIILTKSGGIGTCTVKFRGFFVQTGPLQESAVWVDESRLFDKQKSRRVQSPIVSQEDPLGLSDEATHKKISEHELVELFPEGSGNLNSDDFVAQWFLVENHQGSSFDDLKAGLTHMQRRRTHTLDGPASLVKDNLDSFTECINTLTSLQGMIMSDQRASEGHLTDQAEVILSEALGMANDLFQDVLKRRDRADTIRNALNVLLRFKFLFSLPGSIEKNIQRGDIEIVINDWSRAKSLFSDTRVKIFTNVYDDVEQRIQALQQKLTNKLSQIPAPLEEQKRLIMYLNGLETAGNPAWLCISNHHDWITSTMVSCQVDHIKAENQGSEDQPEIIKTVFGIAGYTTAGGHAGGQGSESVAARFRTPQRVLFVEELTEILMQHLPDMYKLGQSYLAGELKNITSSRYGKEDSTAFTAMMHDVLEMYCNLLRAALVPNSLKSAGAGSAQQLVGWQTTHQEMYTDWIPHCVRYVRSCYSSLRAMDLAGDLTGIVERLVSDMRIQCMAALFQKASEEIRCLYLQEDWVLDVDDTTGATTNLPQKYENIVLECLQILQDVLTPSVPGEQEILTNRASQKDLSTMCVNLLQSFIPTLQKLTSKDVEKRCKASQAEFLTQTGEELPNTDVRLLIVLANCNLIVSQILPRLIESFDKYGYPAAGEIHEAVKLRFEDLNTKLISAYVERRADPIVGAIEQNMYIGHFSWTESFKPSEVSGYLKELLFSMVAIHAEVHATSPASLYVIMSRSLQAIAGELARLFSCVTRFSEGGAQQACLDLIGLQGATMAYQSATSKTCFTEAMACLPEKSANDEVSGKLMDKFKRSMKFQLICFQGELIKM</sequence>
<dbReference type="Proteomes" id="UP000695022">
    <property type="component" value="Unplaced"/>
</dbReference>
<keyword evidence="6 7" id="KW-0653">Protein transport</keyword>
<dbReference type="InterPro" id="IPR029175">
    <property type="entry name" value="EXOC2/Sec5"/>
</dbReference>
<protein>
    <recommendedName>
        <fullName evidence="3 7">Exocyst complex component 2</fullName>
    </recommendedName>
</protein>